<dbReference type="AlphaFoldDB" id="A0ABD6BQZ2"/>
<dbReference type="RefSeq" id="WP_267646510.1">
    <property type="nucleotide sequence ID" value="NZ_JANHGR010000001.1"/>
</dbReference>
<feature type="domain" description="Archaeal Type IV pilin N-terminal" evidence="3">
    <location>
        <begin position="8"/>
        <end position="88"/>
    </location>
</feature>
<dbReference type="PANTHER" id="PTHR38138">
    <property type="entry name" value="VNG6441H"/>
    <property type="match status" value="1"/>
</dbReference>
<evidence type="ECO:0000259" key="3">
    <source>
        <dbReference type="Pfam" id="PF07790"/>
    </source>
</evidence>
<name>A0ABD6BQZ2_9EURY</name>
<protein>
    <submittedName>
        <fullName evidence="4">Type IV pilin N-terminal domain-containing protein</fullName>
    </submittedName>
</protein>
<keyword evidence="5" id="KW-1185">Reference proteome</keyword>
<evidence type="ECO:0000313" key="4">
    <source>
        <dbReference type="EMBL" id="MFD1567049.1"/>
    </source>
</evidence>
<keyword evidence="2" id="KW-0472">Membrane</keyword>
<evidence type="ECO:0000256" key="2">
    <source>
        <dbReference type="SAM" id="Phobius"/>
    </source>
</evidence>
<dbReference type="Pfam" id="PF07790">
    <property type="entry name" value="Pilin_N"/>
    <property type="match status" value="1"/>
</dbReference>
<keyword evidence="2" id="KW-1133">Transmembrane helix</keyword>
<accession>A0ABD6BQZ2</accession>
<dbReference type="InterPro" id="IPR013373">
    <property type="entry name" value="Flagellin/pilin_N_arc"/>
</dbReference>
<proteinExistence type="predicted"/>
<evidence type="ECO:0000256" key="1">
    <source>
        <dbReference type="SAM" id="MobiDB-lite"/>
    </source>
</evidence>
<dbReference type="NCBIfam" id="TIGR02537">
    <property type="entry name" value="arch_flag_Nterm"/>
    <property type="match status" value="1"/>
</dbReference>
<comment type="caution">
    <text evidence="4">The sequence shown here is derived from an EMBL/GenBank/DDBJ whole genome shotgun (WGS) entry which is preliminary data.</text>
</comment>
<evidence type="ECO:0000313" key="5">
    <source>
        <dbReference type="Proteomes" id="UP001597139"/>
    </source>
</evidence>
<dbReference type="PANTHER" id="PTHR38138:SF1">
    <property type="entry name" value="ARCHAEAL TYPE IV PILIN N-TERMINAL DOMAIN-CONTAINING PROTEIN"/>
    <property type="match status" value="1"/>
</dbReference>
<sequence length="368" mass="39013">MPSQSEDRAISPVIGAALMIVIIVALAATVGVMALGISDSLQAPPPFAASEESVEVAIQGNETRHTLEVVHRGGDPVDADALTTTVDVGGRTVSIPATESDAGALNDGRWSVGERLTLDLNESVLCAGDADSASITLTYRGDGGTGYELSTQTVPIERGQFVIDGAEVRATAPYTANVKFVGTGWSAPNREAYVNVTVSVDDALEHAWRMVGDSDTLVGAYGVSRQESGTSLEIGAAGQQRQCSFFFGCTTSWVRVSSTDNTDNVRVYRDGDDAPDFGGADEQQSAAAYVDPYVENGSISLRDNQAIYLFDFNDDNHDYQDAVVLVSFFTQQDRPGVYESRERNVVLCPSETRSASANGNENGNGNDA</sequence>
<dbReference type="Proteomes" id="UP001597139">
    <property type="component" value="Unassembled WGS sequence"/>
</dbReference>
<dbReference type="InterPro" id="IPR012859">
    <property type="entry name" value="Pilin_N_archaeal"/>
</dbReference>
<dbReference type="EMBL" id="JBHUCZ010000002">
    <property type="protein sequence ID" value="MFD1567049.1"/>
    <property type="molecule type" value="Genomic_DNA"/>
</dbReference>
<reference evidence="4 5" key="1">
    <citation type="journal article" date="2019" name="Int. J. Syst. Evol. Microbiol.">
        <title>The Global Catalogue of Microorganisms (GCM) 10K type strain sequencing project: providing services to taxonomists for standard genome sequencing and annotation.</title>
        <authorList>
            <consortium name="The Broad Institute Genomics Platform"/>
            <consortium name="The Broad Institute Genome Sequencing Center for Infectious Disease"/>
            <person name="Wu L."/>
            <person name="Ma J."/>
        </authorList>
    </citation>
    <scope>NUCLEOTIDE SEQUENCE [LARGE SCALE GENOMIC DNA]</scope>
    <source>
        <strain evidence="4 5">CGMCC 1.12859</strain>
    </source>
</reference>
<feature type="transmembrane region" description="Helical" evidence="2">
    <location>
        <begin position="12"/>
        <end position="37"/>
    </location>
</feature>
<gene>
    <name evidence="4" type="ORF">ACFSAU_06060</name>
</gene>
<keyword evidence="2" id="KW-0812">Transmembrane</keyword>
<feature type="region of interest" description="Disordered" evidence="1">
    <location>
        <begin position="349"/>
        <end position="368"/>
    </location>
</feature>
<feature type="compositionally biased region" description="Low complexity" evidence="1">
    <location>
        <begin position="358"/>
        <end position="368"/>
    </location>
</feature>
<organism evidence="4 5">
    <name type="scientific">Halolamina litorea</name>
    <dbReference type="NCBI Taxonomy" id="1515593"/>
    <lineage>
        <taxon>Archaea</taxon>
        <taxon>Methanobacteriati</taxon>
        <taxon>Methanobacteriota</taxon>
        <taxon>Stenosarchaea group</taxon>
        <taxon>Halobacteria</taxon>
        <taxon>Halobacteriales</taxon>
        <taxon>Haloferacaceae</taxon>
    </lineage>
</organism>